<reference evidence="2 3" key="1">
    <citation type="submission" date="2020-08" db="EMBL/GenBank/DDBJ databases">
        <title>Genomic Encyclopedia of Type Strains, Phase IV (KMG-IV): sequencing the most valuable type-strain genomes for metagenomic binning, comparative biology and taxonomic classification.</title>
        <authorList>
            <person name="Goeker M."/>
        </authorList>
    </citation>
    <scope>NUCLEOTIDE SEQUENCE [LARGE SCALE GENOMIC DNA]</scope>
    <source>
        <strain evidence="2 3">DSM 103725</strain>
    </source>
</reference>
<dbReference type="InterPro" id="IPR001466">
    <property type="entry name" value="Beta-lactam-related"/>
</dbReference>
<dbReference type="SUPFAM" id="SSF56601">
    <property type="entry name" value="beta-lactamase/transpeptidase-like"/>
    <property type="match status" value="1"/>
</dbReference>
<name>A0A7X0LKR8_9BACT</name>
<organism evidence="2 3">
    <name type="scientific">Algisphaera agarilytica</name>
    <dbReference type="NCBI Taxonomy" id="1385975"/>
    <lineage>
        <taxon>Bacteria</taxon>
        <taxon>Pseudomonadati</taxon>
        <taxon>Planctomycetota</taxon>
        <taxon>Phycisphaerae</taxon>
        <taxon>Phycisphaerales</taxon>
        <taxon>Phycisphaeraceae</taxon>
        <taxon>Algisphaera</taxon>
    </lineage>
</organism>
<dbReference type="Proteomes" id="UP000541810">
    <property type="component" value="Unassembled WGS sequence"/>
</dbReference>
<dbReference type="InterPro" id="IPR050789">
    <property type="entry name" value="Diverse_Enzym_Activities"/>
</dbReference>
<dbReference type="Gene3D" id="3.40.710.10">
    <property type="entry name" value="DD-peptidase/beta-lactamase superfamily"/>
    <property type="match status" value="1"/>
</dbReference>
<dbReference type="Pfam" id="PF00144">
    <property type="entry name" value="Beta-lactamase"/>
    <property type="match status" value="1"/>
</dbReference>
<dbReference type="EMBL" id="JACHGY010000001">
    <property type="protein sequence ID" value="MBB6430725.1"/>
    <property type="molecule type" value="Genomic_DNA"/>
</dbReference>
<evidence type="ECO:0000313" key="3">
    <source>
        <dbReference type="Proteomes" id="UP000541810"/>
    </source>
</evidence>
<dbReference type="InterPro" id="IPR012338">
    <property type="entry name" value="Beta-lactam/transpept-like"/>
</dbReference>
<accession>A0A7X0LKR8</accession>
<evidence type="ECO:0000313" key="2">
    <source>
        <dbReference type="EMBL" id="MBB6430725.1"/>
    </source>
</evidence>
<sequence length="770" mass="86445">MPRDAIFRLQSMSKPVVTVAALVLHEAGEFDLDEPIAKHLPEWAEPKVLVEGELVPAHTAITPRMLMSHSSGLYYGTLPGYPKPRSRPTDLEANSKLLATFPLKFHPGAGYSYGTSIDVLGRYCEVVAGKPLDEVFRERVLAPLHMDETDFWVPEDKADRIAQVYTQSSPGELKRGREASRLTRKPTLFLGGQGLCSTAEDYEKFCLMLLNGGTLNGVRVLSEKTVDDIFTNQLADIGERYGLGGSVDGDGGYAWGGANGTQFWIDRPNNMIGIFMVQTQRYRAPTFNRFRSLAWEAITDEPQPDTTDGPVGKAVDPALRWTRSLQLPLIDDGGHRLTGTEVMELAAFRGALYAGNSQWNAKNDHRPTQVFTLKGLDQSWQLDFELPEVYTRTTYLQTFTFRTDGNGDAIEPRSVLLLGVNRQRVRGAKTPAVVFVKDDQTDAWVEHTIGLSDTEKWAVGVRSMGFHRDKVTGADKVFLGIGPGAGVYSGTWDARDGGSIRWSREPEFKPAAQQRVIGFTVCDDVLYAATQRILYRRHTDGPEPRWETVLEKRASSEFVQNYRDDLHPGWVKYDHFRALGASEYKEGSGEFLLFGSLNRIFRLNPKSDVIEPEINIKKLFKDQLGMDIHYAQAQHYQPVVLADQDQMAIIGLEVMFEDDYIAAHPEVPTSHVLDRHADKKVHWAKQGFYLERRQAVDGTPSYTIREIHDPTHQPQPEWLARVRSVQTSPFPGDTERVIYASGFAPWGLDLRVNDTGWVYRGELQPSAADN</sequence>
<keyword evidence="3" id="KW-1185">Reference proteome</keyword>
<dbReference type="PANTHER" id="PTHR43283:SF3">
    <property type="entry name" value="BETA-LACTAMASE FAMILY PROTEIN (AFU_ORTHOLOGUE AFUA_5G07500)"/>
    <property type="match status" value="1"/>
</dbReference>
<protein>
    <submittedName>
        <fullName evidence="2">CubicO group peptidase (Beta-lactamase class C family)</fullName>
    </submittedName>
</protein>
<proteinExistence type="predicted"/>
<comment type="caution">
    <text evidence="2">The sequence shown here is derived from an EMBL/GenBank/DDBJ whole genome shotgun (WGS) entry which is preliminary data.</text>
</comment>
<gene>
    <name evidence="2" type="ORF">HNQ40_002531</name>
</gene>
<dbReference type="AlphaFoldDB" id="A0A7X0LKR8"/>
<evidence type="ECO:0000259" key="1">
    <source>
        <dbReference type="Pfam" id="PF00144"/>
    </source>
</evidence>
<dbReference type="PANTHER" id="PTHR43283">
    <property type="entry name" value="BETA-LACTAMASE-RELATED"/>
    <property type="match status" value="1"/>
</dbReference>
<feature type="domain" description="Beta-lactamase-related" evidence="1">
    <location>
        <begin position="2"/>
        <end position="281"/>
    </location>
</feature>